<evidence type="ECO:0000259" key="11">
    <source>
        <dbReference type="PROSITE" id="PS51198"/>
    </source>
</evidence>
<keyword evidence="2 10" id="KW-0378">Hydrolase</keyword>
<feature type="domain" description="UvrD-like helicase ATP-binding" evidence="11">
    <location>
        <begin position="12"/>
        <end position="480"/>
    </location>
</feature>
<evidence type="ECO:0000256" key="3">
    <source>
        <dbReference type="ARBA" id="ARBA00022806"/>
    </source>
</evidence>
<proteinExistence type="predicted"/>
<dbReference type="AlphaFoldDB" id="A0A7Y8GUC8"/>
<evidence type="ECO:0000313" key="14">
    <source>
        <dbReference type="Proteomes" id="UP000545507"/>
    </source>
</evidence>
<keyword evidence="1 10" id="KW-0547">Nucleotide-binding</keyword>
<evidence type="ECO:0000256" key="5">
    <source>
        <dbReference type="ARBA" id="ARBA00023235"/>
    </source>
</evidence>
<evidence type="ECO:0000256" key="6">
    <source>
        <dbReference type="ARBA" id="ARBA00034617"/>
    </source>
</evidence>
<keyword evidence="3 10" id="KW-0347">Helicase</keyword>
<dbReference type="InterPro" id="IPR027417">
    <property type="entry name" value="P-loop_NTPase"/>
</dbReference>
<dbReference type="Pfam" id="PF00580">
    <property type="entry name" value="UvrD-helicase"/>
    <property type="match status" value="1"/>
</dbReference>
<feature type="binding site" evidence="10">
    <location>
        <begin position="33"/>
        <end position="40"/>
    </location>
    <ligand>
        <name>ATP</name>
        <dbReference type="ChEBI" id="CHEBI:30616"/>
    </ligand>
</feature>
<dbReference type="GO" id="GO:0005524">
    <property type="term" value="F:ATP binding"/>
    <property type="evidence" value="ECO:0007669"/>
    <property type="project" value="UniProtKB-UniRule"/>
</dbReference>
<dbReference type="EC" id="5.6.2.4" evidence="7"/>
<feature type="domain" description="UvrD-like helicase C-terminal" evidence="12">
    <location>
        <begin position="506"/>
        <end position="822"/>
    </location>
</feature>
<organism evidence="13 14">
    <name type="scientific">Hydrogenophaga aromaticivorans</name>
    <dbReference type="NCBI Taxonomy" id="2610898"/>
    <lineage>
        <taxon>Bacteria</taxon>
        <taxon>Pseudomonadati</taxon>
        <taxon>Pseudomonadota</taxon>
        <taxon>Betaproteobacteria</taxon>
        <taxon>Burkholderiales</taxon>
        <taxon>Comamonadaceae</taxon>
        <taxon>Hydrogenophaga</taxon>
    </lineage>
</organism>
<sequence>MTEAAYRINGTQVAREAFYALACDPARSIAVEACAGAGKTWMLVSRILRALLDGCAPQDILAITFTKKAAGEMRDRLNAELRRWSRLPDGELAGELRARGLSDPEALRRLPEARGLHARMTALGRPVQVRTFHSWFAALLRGAPLAVLQELQLPAQYELLEDDAPAVALVWPRFYAALAASAEDKQDFLDAVAEHGRHQTLKALEKALQKRVEFKLADAAGVVEASVQPFAALYPGWAGLAVPELALLQPGARERWLARAKLLGGETNKTPKTAASAVVDAFELADEPALMARRLALLRKGFFVASEDRLNTNLTKFVAAQEAEPELQDLCNARRQHAAWLHHQRLARLTRVLLVAYADLKRERGWVDMNDVEGAAQRLLADAELSGWLQQRLDARVRHVLIDEFQDTNPLQWQALYGWLSAYAGAGSGEAPCVFLVGDPKQSIYRFRRAEPQVFKAAQAFVVQGLAGALLSCDHTRRCAQGVVQALNSAMLSAVQAGEYGSDYRAHTTESHEAGAVMALPQLPRSLRERDAAGGDEPVWRDSLTTPRVLPEDTMSALEARQAADWVVAQIASGHLKPEQVMVLSRRRERLAWMFEALRERGIASEQPEKLDLCEAPAVQDVVALLDALVSPRHDLSLARALKSPLFGWSDDALAQLARLRLRLRWTLRADTSTDAATAPVRPSWWDLLQRFAGLPPAEQVDLLQLPGQPPAPEQAYLLRETAERLALYQGWVRCLPPHDALSALYDHGDVLARFAQAAPASQRSGVLAQLRDLLAQSLAQDGGRFLTPYRLVRALKAGGIKATPVQTPGAVRLLTIHGAKGLEAHTVLMLDTDAPPSRPESMGVLVDWPGEDAAPRRFVFLASEKSPPACAVAVLQVEQQARALEELNALYVALTRAEERLVLSSFEPHQRGSSASWYQRLQPLATPIDAPEPASAVAAPAAAADFALAQLPVCTASPSSAVPSAPTEHTGVGADDEHTRIGLALHRLLQWFPTPAEGFDWTTTHTQAAAREFGLSPAQAAEALAMARRIVNGAAAWAWDAMQLDHWGNEVELFHQGELLRLDRLVRRRGESGSASTWWVLDFKSHEHPERQPEYLAQMQRYRQAMALARPGEPVRLAFINPLGQLIPLSPEQLAS</sequence>
<dbReference type="Proteomes" id="UP000545507">
    <property type="component" value="Unassembled WGS sequence"/>
</dbReference>
<comment type="catalytic activity">
    <reaction evidence="6">
        <text>Couples ATP hydrolysis with the unwinding of duplex DNA by translocating in the 3'-5' direction.</text>
        <dbReference type="EC" id="5.6.2.4"/>
    </reaction>
</comment>
<evidence type="ECO:0000256" key="7">
    <source>
        <dbReference type="ARBA" id="ARBA00034808"/>
    </source>
</evidence>
<dbReference type="InterPro" id="IPR000212">
    <property type="entry name" value="DNA_helicase_UvrD/REP"/>
</dbReference>
<dbReference type="GO" id="GO:0016787">
    <property type="term" value="F:hydrolase activity"/>
    <property type="evidence" value="ECO:0007669"/>
    <property type="project" value="UniProtKB-UniRule"/>
</dbReference>
<evidence type="ECO:0000259" key="12">
    <source>
        <dbReference type="PROSITE" id="PS51217"/>
    </source>
</evidence>
<dbReference type="GO" id="GO:0003677">
    <property type="term" value="F:DNA binding"/>
    <property type="evidence" value="ECO:0007669"/>
    <property type="project" value="InterPro"/>
</dbReference>
<dbReference type="InterPro" id="IPR014017">
    <property type="entry name" value="DNA_helicase_UvrD-like_C"/>
</dbReference>
<comment type="catalytic activity">
    <reaction evidence="9">
        <text>ATP + H2O = ADP + phosphate + H(+)</text>
        <dbReference type="Rhea" id="RHEA:13065"/>
        <dbReference type="ChEBI" id="CHEBI:15377"/>
        <dbReference type="ChEBI" id="CHEBI:15378"/>
        <dbReference type="ChEBI" id="CHEBI:30616"/>
        <dbReference type="ChEBI" id="CHEBI:43474"/>
        <dbReference type="ChEBI" id="CHEBI:456216"/>
        <dbReference type="EC" id="5.6.2.4"/>
    </reaction>
</comment>
<dbReference type="InterPro" id="IPR014016">
    <property type="entry name" value="UvrD-like_ATP-bd"/>
</dbReference>
<evidence type="ECO:0000256" key="1">
    <source>
        <dbReference type="ARBA" id="ARBA00022741"/>
    </source>
</evidence>
<dbReference type="PANTHER" id="PTHR11070:SF2">
    <property type="entry name" value="ATP-DEPENDENT DNA HELICASE SRS2"/>
    <property type="match status" value="1"/>
</dbReference>
<dbReference type="PROSITE" id="PS51198">
    <property type="entry name" value="UVRD_HELICASE_ATP_BIND"/>
    <property type="match status" value="1"/>
</dbReference>
<evidence type="ECO:0000256" key="8">
    <source>
        <dbReference type="ARBA" id="ARBA00034923"/>
    </source>
</evidence>
<keyword evidence="14" id="KW-1185">Reference proteome</keyword>
<name>A0A7Y8GUC8_9BURK</name>
<keyword evidence="5" id="KW-0413">Isomerase</keyword>
<dbReference type="GO" id="GO:0043138">
    <property type="term" value="F:3'-5' DNA helicase activity"/>
    <property type="evidence" value="ECO:0007669"/>
    <property type="project" value="UniProtKB-EC"/>
</dbReference>
<dbReference type="GO" id="GO:0033202">
    <property type="term" value="C:DNA helicase complex"/>
    <property type="evidence" value="ECO:0007669"/>
    <property type="project" value="TreeGrafter"/>
</dbReference>
<dbReference type="Gene3D" id="1.10.486.10">
    <property type="entry name" value="PCRA, domain 4"/>
    <property type="match status" value="1"/>
</dbReference>
<dbReference type="EMBL" id="VYGV01000006">
    <property type="protein sequence ID" value="NWF44651.1"/>
    <property type="molecule type" value="Genomic_DNA"/>
</dbReference>
<reference evidence="13 14" key="1">
    <citation type="submission" date="2019-09" db="EMBL/GenBank/DDBJ databases">
        <title>Hydrogenophaga aromatica sp. nov., isolated from a para-xylene-degrading enrichment culture.</title>
        <authorList>
            <person name="Tancsics A."/>
            <person name="Banerjee S."/>
        </authorList>
    </citation>
    <scope>NUCLEOTIDE SEQUENCE [LARGE SCALE GENOMIC DNA]</scope>
    <source>
        <strain evidence="13 14">D2P1</strain>
    </source>
</reference>
<dbReference type="PANTHER" id="PTHR11070">
    <property type="entry name" value="UVRD / RECB / PCRA DNA HELICASE FAMILY MEMBER"/>
    <property type="match status" value="1"/>
</dbReference>
<evidence type="ECO:0000313" key="13">
    <source>
        <dbReference type="EMBL" id="NWF44651.1"/>
    </source>
</evidence>
<evidence type="ECO:0000256" key="2">
    <source>
        <dbReference type="ARBA" id="ARBA00022801"/>
    </source>
</evidence>
<comment type="caution">
    <text evidence="13">The sequence shown here is derived from an EMBL/GenBank/DDBJ whole genome shotgun (WGS) entry which is preliminary data.</text>
</comment>
<evidence type="ECO:0000256" key="9">
    <source>
        <dbReference type="ARBA" id="ARBA00048988"/>
    </source>
</evidence>
<dbReference type="SUPFAM" id="SSF52540">
    <property type="entry name" value="P-loop containing nucleoside triphosphate hydrolases"/>
    <property type="match status" value="1"/>
</dbReference>
<dbReference type="GO" id="GO:0005829">
    <property type="term" value="C:cytosol"/>
    <property type="evidence" value="ECO:0007669"/>
    <property type="project" value="TreeGrafter"/>
</dbReference>
<dbReference type="Pfam" id="PF13361">
    <property type="entry name" value="UvrD_C"/>
    <property type="match status" value="1"/>
</dbReference>
<evidence type="ECO:0000256" key="10">
    <source>
        <dbReference type="PROSITE-ProRule" id="PRU00560"/>
    </source>
</evidence>
<dbReference type="RefSeq" id="WP_177134024.1">
    <property type="nucleotide sequence ID" value="NZ_VYGV01000006.1"/>
</dbReference>
<keyword evidence="4 10" id="KW-0067">ATP-binding</keyword>
<dbReference type="GO" id="GO:0000725">
    <property type="term" value="P:recombinational repair"/>
    <property type="evidence" value="ECO:0007669"/>
    <property type="project" value="TreeGrafter"/>
</dbReference>
<dbReference type="PROSITE" id="PS51217">
    <property type="entry name" value="UVRD_HELICASE_CTER"/>
    <property type="match status" value="1"/>
</dbReference>
<accession>A0A7Y8GUC8</accession>
<gene>
    <name evidence="13" type="ORF">F3K02_05205</name>
</gene>
<protein>
    <recommendedName>
        <fullName evidence="7">DNA 3'-5' helicase</fullName>
        <ecNumber evidence="7">5.6.2.4</ecNumber>
    </recommendedName>
    <alternativeName>
        <fullName evidence="8">DNA 3'-5' helicase II</fullName>
    </alternativeName>
</protein>
<dbReference type="Gene3D" id="3.40.50.300">
    <property type="entry name" value="P-loop containing nucleotide triphosphate hydrolases"/>
    <property type="match status" value="3"/>
</dbReference>
<evidence type="ECO:0000256" key="4">
    <source>
        <dbReference type="ARBA" id="ARBA00022840"/>
    </source>
</evidence>